<protein>
    <submittedName>
        <fullName evidence="7">FMN-dependent alpha-hydroxy acid dehydrogenase</fullName>
    </submittedName>
</protein>
<dbReference type="Pfam" id="PF01070">
    <property type="entry name" value="FMN_dh"/>
    <property type="match status" value="1"/>
</dbReference>
<evidence type="ECO:0000256" key="3">
    <source>
        <dbReference type="ARBA" id="ARBA00024042"/>
    </source>
</evidence>
<feature type="binding site" evidence="5">
    <location>
        <position position="160"/>
    </location>
    <ligand>
        <name>glyoxylate</name>
        <dbReference type="ChEBI" id="CHEBI:36655"/>
    </ligand>
</feature>
<dbReference type="OrthoDB" id="25826at2759"/>
<dbReference type="PANTHER" id="PTHR10578:SF143">
    <property type="entry name" value="FMN-DEPENDENT ALPHA-HYDROXY ACID DEHYDROGENASE PB1A11.03"/>
    <property type="match status" value="1"/>
</dbReference>
<dbReference type="Proteomes" id="UP000245942">
    <property type="component" value="Unassembled WGS sequence"/>
</dbReference>
<dbReference type="InterPro" id="IPR000262">
    <property type="entry name" value="FMN-dep_DH"/>
</dbReference>
<accession>A0A316UDS5</accession>
<feature type="binding site" evidence="5">
    <location>
        <position position="306"/>
    </location>
    <ligand>
        <name>glyoxylate</name>
        <dbReference type="ChEBI" id="CHEBI:36655"/>
    </ligand>
</feature>
<comment type="cofactor">
    <cofactor evidence="1">
        <name>FMN</name>
        <dbReference type="ChEBI" id="CHEBI:58210"/>
    </cofactor>
</comment>
<evidence type="ECO:0000256" key="1">
    <source>
        <dbReference type="ARBA" id="ARBA00001917"/>
    </source>
</evidence>
<name>A0A316UDS5_9BASI</name>
<dbReference type="AlphaFoldDB" id="A0A316UDS5"/>
<dbReference type="PROSITE" id="PS00557">
    <property type="entry name" value="FMN_HYDROXY_ACID_DH_1"/>
    <property type="match status" value="1"/>
</dbReference>
<dbReference type="GO" id="GO:0010181">
    <property type="term" value="F:FMN binding"/>
    <property type="evidence" value="ECO:0007669"/>
    <property type="project" value="InterPro"/>
</dbReference>
<reference evidence="7 8" key="1">
    <citation type="journal article" date="2018" name="Mol. Biol. Evol.">
        <title>Broad Genomic Sampling Reveals a Smut Pathogenic Ancestry of the Fungal Clade Ustilaginomycotina.</title>
        <authorList>
            <person name="Kijpornyongpan T."/>
            <person name="Mondo S.J."/>
            <person name="Barry K."/>
            <person name="Sandor L."/>
            <person name="Lee J."/>
            <person name="Lipzen A."/>
            <person name="Pangilinan J."/>
            <person name="LaButti K."/>
            <person name="Hainaut M."/>
            <person name="Henrissat B."/>
            <person name="Grigoriev I.V."/>
            <person name="Spatafora J.W."/>
            <person name="Aime M.C."/>
        </authorList>
    </citation>
    <scope>NUCLEOTIDE SEQUENCE [LARGE SCALE GENOMIC DNA]</scope>
    <source>
        <strain evidence="7 8">MCA 4718</strain>
    </source>
</reference>
<evidence type="ECO:0000256" key="5">
    <source>
        <dbReference type="PIRSR" id="PIRSR000138-2"/>
    </source>
</evidence>
<feature type="binding site" evidence="5">
    <location>
        <position position="309"/>
    </location>
    <ligand>
        <name>glyoxylate</name>
        <dbReference type="ChEBI" id="CHEBI:36655"/>
    </ligand>
</feature>
<organism evidence="7 8">
    <name type="scientific">Pseudomicrostroma glucosiphilum</name>
    <dbReference type="NCBI Taxonomy" id="1684307"/>
    <lineage>
        <taxon>Eukaryota</taxon>
        <taxon>Fungi</taxon>
        <taxon>Dikarya</taxon>
        <taxon>Basidiomycota</taxon>
        <taxon>Ustilaginomycotina</taxon>
        <taxon>Exobasidiomycetes</taxon>
        <taxon>Microstromatales</taxon>
        <taxon>Microstromatales incertae sedis</taxon>
        <taxon>Pseudomicrostroma</taxon>
    </lineage>
</organism>
<feature type="binding site" evidence="5">
    <location>
        <begin position="338"/>
        <end position="342"/>
    </location>
    <ligand>
        <name>FMN</name>
        <dbReference type="ChEBI" id="CHEBI:58210"/>
    </ligand>
</feature>
<feature type="binding site" evidence="5">
    <location>
        <begin position="361"/>
        <end position="362"/>
    </location>
    <ligand>
        <name>FMN</name>
        <dbReference type="ChEBI" id="CHEBI:58210"/>
    </ligand>
</feature>
<feature type="binding site" evidence="5">
    <location>
        <position position="186"/>
    </location>
    <ligand>
        <name>FMN</name>
        <dbReference type="ChEBI" id="CHEBI:58210"/>
    </ligand>
</feature>
<keyword evidence="2" id="KW-0560">Oxidoreductase</keyword>
<dbReference type="InterPro" id="IPR013785">
    <property type="entry name" value="Aldolase_TIM"/>
</dbReference>
<keyword evidence="5" id="KW-0288">FMN</keyword>
<dbReference type="Gene3D" id="3.20.20.70">
    <property type="entry name" value="Aldolase class I"/>
    <property type="match status" value="1"/>
</dbReference>
<feature type="binding site" evidence="5">
    <location>
        <position position="304"/>
    </location>
    <ligand>
        <name>FMN</name>
        <dbReference type="ChEBI" id="CHEBI:58210"/>
    </ligand>
</feature>
<dbReference type="PANTHER" id="PTHR10578">
    <property type="entry name" value="S -2-HYDROXY-ACID OXIDASE-RELATED"/>
    <property type="match status" value="1"/>
</dbReference>
<feature type="active site" description="Proton acceptor" evidence="4">
    <location>
        <position position="306"/>
    </location>
</feature>
<gene>
    <name evidence="7" type="ORF">BCV69DRAFT_280970</name>
</gene>
<keyword evidence="5" id="KW-0285">Flavoprotein</keyword>
<feature type="domain" description="FMN hydroxy acid dehydrogenase" evidence="6">
    <location>
        <begin position="19"/>
        <end position="412"/>
    </location>
</feature>
<proteinExistence type="inferred from homology"/>
<evidence type="ECO:0000256" key="4">
    <source>
        <dbReference type="PIRSR" id="PIRSR000138-1"/>
    </source>
</evidence>
<dbReference type="PROSITE" id="PS51349">
    <property type="entry name" value="FMN_HYDROXY_ACID_DH_2"/>
    <property type="match status" value="1"/>
</dbReference>
<dbReference type="STRING" id="1684307.A0A316UDS5"/>
<dbReference type="RefSeq" id="XP_025350519.1">
    <property type="nucleotide sequence ID" value="XM_025491806.1"/>
</dbReference>
<dbReference type="GeneID" id="37013540"/>
<keyword evidence="8" id="KW-1185">Reference proteome</keyword>
<dbReference type="InterPro" id="IPR012133">
    <property type="entry name" value="Alpha-hydoxy_acid_DH_FMN"/>
</dbReference>
<feature type="binding site" evidence="5">
    <location>
        <position position="279"/>
    </location>
    <ligand>
        <name>FMN</name>
        <dbReference type="ChEBI" id="CHEBI:58210"/>
    </ligand>
</feature>
<dbReference type="InterPro" id="IPR008259">
    <property type="entry name" value="FMN_hydac_DH_AS"/>
</dbReference>
<dbReference type="GO" id="GO:0016491">
    <property type="term" value="F:oxidoreductase activity"/>
    <property type="evidence" value="ECO:0007669"/>
    <property type="project" value="UniProtKB-KW"/>
</dbReference>
<evidence type="ECO:0000259" key="6">
    <source>
        <dbReference type="PROSITE" id="PS51349"/>
    </source>
</evidence>
<evidence type="ECO:0000256" key="2">
    <source>
        <dbReference type="ARBA" id="ARBA00023002"/>
    </source>
</evidence>
<sequence>MNKAQYMREIYLGGTQGVAPPFTTSTGKLLEEQAKEKLTPEAYGYVAGGASSETTIANNRKALDDWRIVPSMLGGVDVSSFDSSVTLFGKTYPTPLVICPIGVHSQLNKEEADIATARAASSLGVPFTLSSAGDRSIEEVQSAVEFDEEEEGNEAWYQLYWPSDDKLTESLLTRAKKAGYKALVVTLDTWALGWRPRDLDTAYNPFLRGQGIAQLASDPYFIETYCDGKDPRRSDITKEEILQVSATAVSLLNPGISRSWAELPLLRKIWGDERPILLKGIQSVADARRALDDTESRIDGIWVSNHGGRQVDGAIGALQALPAISNLCRQRGKTVIFDSGIRTGSDVIKALALGAHAVGIGRPYAYGLGIGGSEGVSNVLRGILADMELNAALCGCKSVKEIGRDMLVRSGEKL</sequence>
<dbReference type="InterPro" id="IPR037396">
    <property type="entry name" value="FMN_HAD"/>
</dbReference>
<comment type="similarity">
    <text evidence="3">Belongs to the FMN-dependent alpha-hydroxy acid dehydrogenase family.</text>
</comment>
<dbReference type="EMBL" id="KZ819322">
    <property type="protein sequence ID" value="PWN23359.1"/>
    <property type="molecule type" value="Genomic_DNA"/>
</dbReference>
<feature type="binding site" evidence="5">
    <location>
        <position position="45"/>
    </location>
    <ligand>
        <name>glyoxylate</name>
        <dbReference type="ChEBI" id="CHEBI:36655"/>
    </ligand>
</feature>
<feature type="binding site" evidence="5">
    <location>
        <position position="158"/>
    </location>
    <ligand>
        <name>FMN</name>
        <dbReference type="ChEBI" id="CHEBI:58210"/>
    </ligand>
</feature>
<dbReference type="SUPFAM" id="SSF51395">
    <property type="entry name" value="FMN-linked oxidoreductases"/>
    <property type="match status" value="1"/>
</dbReference>
<evidence type="ECO:0000313" key="8">
    <source>
        <dbReference type="Proteomes" id="UP000245942"/>
    </source>
</evidence>
<dbReference type="PIRSF" id="PIRSF000138">
    <property type="entry name" value="Al-hdrx_acd_dh"/>
    <property type="match status" value="1"/>
</dbReference>
<feature type="binding site" evidence="5">
    <location>
        <position position="130"/>
    </location>
    <ligand>
        <name>FMN</name>
        <dbReference type="ChEBI" id="CHEBI:58210"/>
    </ligand>
</feature>
<feature type="binding site" evidence="5">
    <location>
        <begin position="100"/>
        <end position="102"/>
    </location>
    <ligand>
        <name>FMN</name>
        <dbReference type="ChEBI" id="CHEBI:58210"/>
    </ligand>
</feature>
<feature type="binding site" evidence="5">
    <location>
        <position position="195"/>
    </location>
    <ligand>
        <name>glyoxylate</name>
        <dbReference type="ChEBI" id="CHEBI:36655"/>
    </ligand>
</feature>
<evidence type="ECO:0000313" key="7">
    <source>
        <dbReference type="EMBL" id="PWN23359.1"/>
    </source>
</evidence>